<dbReference type="GO" id="GO:0032259">
    <property type="term" value="P:methylation"/>
    <property type="evidence" value="ECO:0007669"/>
    <property type="project" value="UniProtKB-KW"/>
</dbReference>
<feature type="binding site" evidence="4">
    <location>
        <begin position="125"/>
        <end position="129"/>
    </location>
    <ligand>
        <name>S-adenosyl-L-methionine</name>
        <dbReference type="ChEBI" id="CHEBI:59789"/>
    </ligand>
</feature>
<comment type="function">
    <text evidence="4">Methylates the class 1 translation termination release factors RF1/PrfA and RF2/PrfB on the glutamine residue of the universally conserved GGQ motif.</text>
</comment>
<keyword evidence="2 4" id="KW-0808">Transferase</keyword>
<comment type="caution">
    <text evidence="8">The sequence shown here is derived from an EMBL/GenBank/DDBJ whole genome shotgun (WGS) entry which is preliminary data.</text>
</comment>
<keyword evidence="1 4" id="KW-0489">Methyltransferase</keyword>
<evidence type="ECO:0000256" key="4">
    <source>
        <dbReference type="HAMAP-Rule" id="MF_02126"/>
    </source>
</evidence>
<dbReference type="RefSeq" id="WP_081796595.1">
    <property type="nucleotide sequence ID" value="NZ_JAEMUK010000002.1"/>
</dbReference>
<dbReference type="GO" id="GO:0102559">
    <property type="term" value="F:peptide chain release factor N(5)-glutamine methyltransferase activity"/>
    <property type="evidence" value="ECO:0007669"/>
    <property type="project" value="UniProtKB-EC"/>
</dbReference>
<evidence type="ECO:0000313" key="9">
    <source>
        <dbReference type="Proteomes" id="UP000623250"/>
    </source>
</evidence>
<feature type="domain" description="Release factor glutamine methyltransferase N-terminal" evidence="7">
    <location>
        <begin position="6"/>
        <end position="76"/>
    </location>
</feature>
<evidence type="ECO:0000259" key="7">
    <source>
        <dbReference type="Pfam" id="PF17827"/>
    </source>
</evidence>
<feature type="binding site" evidence="4">
    <location>
        <begin position="192"/>
        <end position="195"/>
    </location>
    <ligand>
        <name>substrate</name>
    </ligand>
</feature>
<dbReference type="EC" id="2.1.1.297" evidence="4"/>
<feature type="binding site" evidence="4">
    <location>
        <position position="177"/>
    </location>
    <ligand>
        <name>S-adenosyl-L-methionine</name>
        <dbReference type="ChEBI" id="CHEBI:59789"/>
    </ligand>
</feature>
<dbReference type="AlphaFoldDB" id="A0A8I1G7N9"/>
<evidence type="ECO:0000256" key="1">
    <source>
        <dbReference type="ARBA" id="ARBA00022603"/>
    </source>
</evidence>
<sequence length="306" mass="32637">MTTFAELVRYLAERFRQAGIESAALDARLLSAYAAGFSPEEAVTKRDAALPPEVLDRAIEVAQRRFAGEPVSRIVGAREFWGMPFGLSPHTLDPRPDTEVLVDVALAWCRKHDLANAPLRILDLGTGTGCILAALLSELPNATGVGVDRSEGALRTARANFARLGLASRAFFLCGDWGAALADATFDIIACNPPYIETADIAGLCAEVRDFDPRLALDGGKDGLKAYRDIVPQASRLLRVPGLLIFETGHLQARLVRDMLTELDAGFQTEIFLDLAGIERAVAGVRQSGGDAGPGKKKVGNPVGSG</sequence>
<dbReference type="PROSITE" id="PS00092">
    <property type="entry name" value="N6_MTASE"/>
    <property type="match status" value="1"/>
</dbReference>
<evidence type="ECO:0000313" key="8">
    <source>
        <dbReference type="EMBL" id="MBJ7542102.1"/>
    </source>
</evidence>
<dbReference type="Gene3D" id="1.10.8.10">
    <property type="entry name" value="DNA helicase RuvA subunit, C-terminal domain"/>
    <property type="match status" value="1"/>
</dbReference>
<dbReference type="Proteomes" id="UP000623250">
    <property type="component" value="Unassembled WGS sequence"/>
</dbReference>
<protein>
    <recommendedName>
        <fullName evidence="4">Release factor glutamine methyltransferase</fullName>
        <shortName evidence="4">RF MTase</shortName>
        <ecNumber evidence="4">2.1.1.297</ecNumber>
    </recommendedName>
    <alternativeName>
        <fullName evidence="4">N5-glutamine methyltransferase PrmC</fullName>
    </alternativeName>
    <alternativeName>
        <fullName evidence="4">Protein-(glutamine-N5) MTase PrmC</fullName>
    </alternativeName>
    <alternativeName>
        <fullName evidence="4">Protein-glutamine N-methyltransferase PrmC</fullName>
    </alternativeName>
</protein>
<feature type="binding site" evidence="4">
    <location>
        <position position="192"/>
    </location>
    <ligand>
        <name>S-adenosyl-L-methionine</name>
        <dbReference type="ChEBI" id="CHEBI:59789"/>
    </ligand>
</feature>
<evidence type="ECO:0000256" key="5">
    <source>
        <dbReference type="SAM" id="MobiDB-lite"/>
    </source>
</evidence>
<dbReference type="CDD" id="cd02440">
    <property type="entry name" value="AdoMet_MTases"/>
    <property type="match status" value="1"/>
</dbReference>
<dbReference type="InterPro" id="IPR002052">
    <property type="entry name" value="DNA_methylase_N6_adenine_CS"/>
</dbReference>
<feature type="binding site" evidence="4">
    <location>
        <position position="148"/>
    </location>
    <ligand>
        <name>S-adenosyl-L-methionine</name>
        <dbReference type="ChEBI" id="CHEBI:59789"/>
    </ligand>
</feature>
<dbReference type="SUPFAM" id="SSF53335">
    <property type="entry name" value="S-adenosyl-L-methionine-dependent methyltransferases"/>
    <property type="match status" value="1"/>
</dbReference>
<evidence type="ECO:0000256" key="2">
    <source>
        <dbReference type="ARBA" id="ARBA00022679"/>
    </source>
</evidence>
<organism evidence="8 9">
    <name type="scientific">Rhodomicrobium udaipurense</name>
    <dbReference type="NCBI Taxonomy" id="1202716"/>
    <lineage>
        <taxon>Bacteria</taxon>
        <taxon>Pseudomonadati</taxon>
        <taxon>Pseudomonadota</taxon>
        <taxon>Alphaproteobacteria</taxon>
        <taxon>Hyphomicrobiales</taxon>
        <taxon>Hyphomicrobiaceae</taxon>
        <taxon>Rhodomicrobium</taxon>
    </lineage>
</organism>
<dbReference type="Gene3D" id="3.40.50.150">
    <property type="entry name" value="Vaccinia Virus protein VP39"/>
    <property type="match status" value="1"/>
</dbReference>
<comment type="catalytic activity">
    <reaction evidence="4">
        <text>L-glutaminyl-[peptide chain release factor] + S-adenosyl-L-methionine = N(5)-methyl-L-glutaminyl-[peptide chain release factor] + S-adenosyl-L-homocysteine + H(+)</text>
        <dbReference type="Rhea" id="RHEA:42896"/>
        <dbReference type="Rhea" id="RHEA-COMP:10271"/>
        <dbReference type="Rhea" id="RHEA-COMP:10272"/>
        <dbReference type="ChEBI" id="CHEBI:15378"/>
        <dbReference type="ChEBI" id="CHEBI:30011"/>
        <dbReference type="ChEBI" id="CHEBI:57856"/>
        <dbReference type="ChEBI" id="CHEBI:59789"/>
        <dbReference type="ChEBI" id="CHEBI:61891"/>
        <dbReference type="EC" id="2.1.1.297"/>
    </reaction>
</comment>
<dbReference type="PANTHER" id="PTHR18895:SF74">
    <property type="entry name" value="MTRF1L RELEASE FACTOR GLUTAMINE METHYLTRANSFERASE"/>
    <property type="match status" value="1"/>
</dbReference>
<keyword evidence="9" id="KW-1185">Reference proteome</keyword>
<dbReference type="PANTHER" id="PTHR18895">
    <property type="entry name" value="HEMK METHYLTRANSFERASE"/>
    <property type="match status" value="1"/>
</dbReference>
<dbReference type="InterPro" id="IPR019874">
    <property type="entry name" value="RF_methyltr_PrmC"/>
</dbReference>
<comment type="similarity">
    <text evidence="4">Belongs to the protein N5-glutamine methyltransferase family. PrmC subfamily.</text>
</comment>
<dbReference type="InterPro" id="IPR004556">
    <property type="entry name" value="HemK-like"/>
</dbReference>
<feature type="region of interest" description="Disordered" evidence="5">
    <location>
        <begin position="286"/>
        <end position="306"/>
    </location>
</feature>
<evidence type="ECO:0000259" key="6">
    <source>
        <dbReference type="Pfam" id="PF13847"/>
    </source>
</evidence>
<reference evidence="8 9" key="1">
    <citation type="submission" date="2020-12" db="EMBL/GenBank/DDBJ databases">
        <title>Revised draft genomes of Rhodomicrobium vannielii ATCC 17100 and Rhodomicrobium udaipurense JA643.</title>
        <authorList>
            <person name="Conners E.M."/>
            <person name="Davenport E.J."/>
            <person name="Bose A."/>
        </authorList>
    </citation>
    <scope>NUCLEOTIDE SEQUENCE [LARGE SCALE GENOMIC DNA]</scope>
    <source>
        <strain evidence="8 9">JA643</strain>
    </source>
</reference>
<dbReference type="NCBIfam" id="TIGR03534">
    <property type="entry name" value="RF_mod_PrmC"/>
    <property type="match status" value="1"/>
</dbReference>
<dbReference type="InterPro" id="IPR029063">
    <property type="entry name" value="SAM-dependent_MTases_sf"/>
</dbReference>
<evidence type="ECO:0000256" key="3">
    <source>
        <dbReference type="ARBA" id="ARBA00022691"/>
    </source>
</evidence>
<dbReference type="InterPro" id="IPR025714">
    <property type="entry name" value="Methyltranfer_dom"/>
</dbReference>
<accession>A0A8I1G7N9</accession>
<dbReference type="HAMAP" id="MF_02126">
    <property type="entry name" value="RF_methyltr_PrmC"/>
    <property type="match status" value="1"/>
</dbReference>
<dbReference type="Pfam" id="PF17827">
    <property type="entry name" value="PrmC_N"/>
    <property type="match status" value="1"/>
</dbReference>
<name>A0A8I1G7N9_9HYPH</name>
<dbReference type="GO" id="GO:0003676">
    <property type="term" value="F:nucleic acid binding"/>
    <property type="evidence" value="ECO:0007669"/>
    <property type="project" value="InterPro"/>
</dbReference>
<dbReference type="Pfam" id="PF13847">
    <property type="entry name" value="Methyltransf_31"/>
    <property type="match status" value="1"/>
</dbReference>
<dbReference type="InterPro" id="IPR050320">
    <property type="entry name" value="N5-glutamine_MTase"/>
</dbReference>
<dbReference type="EMBL" id="JAEMUK010000002">
    <property type="protein sequence ID" value="MBJ7542102.1"/>
    <property type="molecule type" value="Genomic_DNA"/>
</dbReference>
<gene>
    <name evidence="4 8" type="primary">prmC</name>
    <name evidence="8" type="ORF">JDN41_00840</name>
</gene>
<keyword evidence="3 4" id="KW-0949">S-adenosyl-L-methionine</keyword>
<feature type="domain" description="Methyltransferase" evidence="6">
    <location>
        <begin position="119"/>
        <end position="257"/>
    </location>
</feature>
<dbReference type="InterPro" id="IPR040758">
    <property type="entry name" value="PrmC_N"/>
</dbReference>
<proteinExistence type="inferred from homology"/>
<dbReference type="NCBIfam" id="TIGR00536">
    <property type="entry name" value="hemK_fam"/>
    <property type="match status" value="1"/>
</dbReference>